<feature type="region of interest" description="Disordered" evidence="1">
    <location>
        <begin position="1"/>
        <end position="25"/>
    </location>
</feature>
<evidence type="ECO:0000313" key="2">
    <source>
        <dbReference type="EMBL" id="ROT83154.1"/>
    </source>
</evidence>
<feature type="compositionally biased region" description="Basic residues" evidence="1">
    <location>
        <begin position="248"/>
        <end position="258"/>
    </location>
</feature>
<comment type="caution">
    <text evidence="2">The sequence shown here is derived from an EMBL/GenBank/DDBJ whole genome shotgun (WGS) entry which is preliminary data.</text>
</comment>
<dbReference type="AlphaFoldDB" id="A0A3R7PUQ9"/>
<dbReference type="Proteomes" id="UP000283509">
    <property type="component" value="Unassembled WGS sequence"/>
</dbReference>
<feature type="compositionally biased region" description="Low complexity" evidence="1">
    <location>
        <begin position="154"/>
        <end position="166"/>
    </location>
</feature>
<feature type="compositionally biased region" description="Polar residues" evidence="1">
    <location>
        <begin position="88"/>
        <end position="98"/>
    </location>
</feature>
<evidence type="ECO:0000313" key="3">
    <source>
        <dbReference type="Proteomes" id="UP000283509"/>
    </source>
</evidence>
<evidence type="ECO:0000256" key="1">
    <source>
        <dbReference type="SAM" id="MobiDB-lite"/>
    </source>
</evidence>
<dbReference type="EMBL" id="QCYY01000727">
    <property type="protein sequence ID" value="ROT83154.1"/>
    <property type="molecule type" value="Genomic_DNA"/>
</dbReference>
<sequence length="408" mass="44548">MQGEEEVGPGGQQTGLERPPSPTARRPLLKITSFAIVEVSRARNGCKACDFWFSFPDLNADLPLHNMLLDFFEELHLTNDTPPGAPTDRTQNRTAASNTERELSITLVRGAPSKGAPDAEAAPSAVETESCSTQQQPVGSRDSAPHRSTHSMVSRAALSLSSSWSPKSRRAATRVTPADAEGPAQGPRVRRTPAPRSTCAVEFTHGPSQRAPCSATHLTSALATLQLFRRCSLRSAQPLATYDTPRSGLRRHHARPRCTRPSTLPWRSHGDDEDPGGGREKEILTEEWRRGGLRSDAETVHFFKPPLPFLRKIDQRRSMHVRGPFRLAFSLFSPSLFSLLSCPPTSTTSFPPAFLLSLFSSFTSISSLSSSPCLLSSISSLLLPFLPFSTTPFLLSSPLPPPPRVLRL</sequence>
<keyword evidence="3" id="KW-1185">Reference proteome</keyword>
<gene>
    <name evidence="2" type="ORF">C7M84_023670</name>
</gene>
<feature type="region of interest" description="Disordered" evidence="1">
    <location>
        <begin position="242"/>
        <end position="279"/>
    </location>
</feature>
<reference evidence="2 3" key="2">
    <citation type="submission" date="2019-01" db="EMBL/GenBank/DDBJ databases">
        <title>The decoding of complex shrimp genome reveals the adaptation for benthos swimmer, frequently molting mechanism and breeding impact on genome.</title>
        <authorList>
            <person name="Sun Y."/>
            <person name="Gao Y."/>
            <person name="Yu Y."/>
        </authorList>
    </citation>
    <scope>NUCLEOTIDE SEQUENCE [LARGE SCALE GENOMIC DNA]</scope>
    <source>
        <tissue evidence="2">Muscle</tissue>
    </source>
</reference>
<reference evidence="2 3" key="1">
    <citation type="submission" date="2018-04" db="EMBL/GenBank/DDBJ databases">
        <authorList>
            <person name="Zhang X."/>
            <person name="Yuan J."/>
            <person name="Li F."/>
            <person name="Xiang J."/>
        </authorList>
    </citation>
    <scope>NUCLEOTIDE SEQUENCE [LARGE SCALE GENOMIC DNA]</scope>
    <source>
        <tissue evidence="2">Muscle</tissue>
    </source>
</reference>
<name>A0A3R7PUQ9_PENVA</name>
<protein>
    <submittedName>
        <fullName evidence="2">Uncharacterized protein</fullName>
    </submittedName>
</protein>
<feature type="compositionally biased region" description="Polar residues" evidence="1">
    <location>
        <begin position="127"/>
        <end position="138"/>
    </location>
</feature>
<accession>A0A3R7PUQ9</accession>
<organism evidence="2 3">
    <name type="scientific">Penaeus vannamei</name>
    <name type="common">Whiteleg shrimp</name>
    <name type="synonym">Litopenaeus vannamei</name>
    <dbReference type="NCBI Taxonomy" id="6689"/>
    <lineage>
        <taxon>Eukaryota</taxon>
        <taxon>Metazoa</taxon>
        <taxon>Ecdysozoa</taxon>
        <taxon>Arthropoda</taxon>
        <taxon>Crustacea</taxon>
        <taxon>Multicrustacea</taxon>
        <taxon>Malacostraca</taxon>
        <taxon>Eumalacostraca</taxon>
        <taxon>Eucarida</taxon>
        <taxon>Decapoda</taxon>
        <taxon>Dendrobranchiata</taxon>
        <taxon>Penaeoidea</taxon>
        <taxon>Penaeidae</taxon>
        <taxon>Penaeus</taxon>
    </lineage>
</organism>
<feature type="region of interest" description="Disordered" evidence="1">
    <location>
        <begin position="79"/>
        <end position="195"/>
    </location>
</feature>
<proteinExistence type="predicted"/>